<dbReference type="PANTHER" id="PTHR30151">
    <property type="entry name" value="ALKANE SULFONATE ABC TRANSPORTER-RELATED, MEMBRANE SUBUNIT"/>
    <property type="match status" value="1"/>
</dbReference>
<dbReference type="PROSITE" id="PS50928">
    <property type="entry name" value="ABC_TM1"/>
    <property type="match status" value="1"/>
</dbReference>
<accession>A0A089HUU7</accession>
<comment type="similarity">
    <text evidence="7">Belongs to the binding-protein-dependent transport system permease family.</text>
</comment>
<name>A0A089HUU7_PAEDU</name>
<dbReference type="InterPro" id="IPR000515">
    <property type="entry name" value="MetI-like"/>
</dbReference>
<sequence>MVKTTRYHYILRLLFVFLGINAVWYATALLINMPILPSPFAVYASLFQLGFTETWLNIGYSLYRVFAGMLLALLLGLLIGLLMGRSVFWNRLLDPVVYLTYPVPKIALLPVVMLFFGLGEISKILMIMLILIFQIIISVRDGVKAIPGSAYEVLSSIGATALHKFWHVTLPGALSVILSTVRISLGTAISVLFFTEIYGTEHGMGFFIMDSWQRLDYPGMYAGILLFSLVGFILFLLVDVLDRIFMKWRRS</sequence>
<protein>
    <submittedName>
        <fullName evidence="9">ABC transporter permease</fullName>
    </submittedName>
</protein>
<dbReference type="eggNOG" id="COG0600">
    <property type="taxonomic scope" value="Bacteria"/>
</dbReference>
<dbReference type="STRING" id="44251.PDUR_21190"/>
<feature type="transmembrane region" description="Helical" evidence="7">
    <location>
        <begin position="40"/>
        <end position="58"/>
    </location>
</feature>
<keyword evidence="4 7" id="KW-0812">Transmembrane</keyword>
<reference evidence="9 10" key="1">
    <citation type="submission" date="2014-08" db="EMBL/GenBank/DDBJ databases">
        <title>Comparative genomics of the Paenibacillus odorifer group.</title>
        <authorList>
            <person name="den Bakker H.C."/>
            <person name="Tsai Y.-C."/>
            <person name="Martin N."/>
            <person name="Korlach J."/>
            <person name="Wiedmann M."/>
        </authorList>
    </citation>
    <scope>NUCLEOTIDE SEQUENCE [LARGE SCALE GENOMIC DNA]</scope>
    <source>
        <strain evidence="9 10">DSM 1735</strain>
    </source>
</reference>
<keyword evidence="6 7" id="KW-0472">Membrane</keyword>
<dbReference type="SUPFAM" id="SSF161098">
    <property type="entry name" value="MetI-like"/>
    <property type="match status" value="1"/>
</dbReference>
<keyword evidence="2 7" id="KW-0813">Transport</keyword>
<feature type="transmembrane region" description="Helical" evidence="7">
    <location>
        <begin position="173"/>
        <end position="199"/>
    </location>
</feature>
<evidence type="ECO:0000256" key="7">
    <source>
        <dbReference type="RuleBase" id="RU363032"/>
    </source>
</evidence>
<evidence type="ECO:0000256" key="2">
    <source>
        <dbReference type="ARBA" id="ARBA00022448"/>
    </source>
</evidence>
<dbReference type="AlphaFoldDB" id="A0A089HUU7"/>
<keyword evidence="5 7" id="KW-1133">Transmembrane helix</keyword>
<keyword evidence="10" id="KW-1185">Reference proteome</keyword>
<gene>
    <name evidence="9" type="ORF">PDUR_21190</name>
</gene>
<evidence type="ECO:0000313" key="10">
    <source>
        <dbReference type="Proteomes" id="UP000029409"/>
    </source>
</evidence>
<comment type="subcellular location">
    <subcellularLocation>
        <location evidence="1 7">Cell membrane</location>
        <topology evidence="1 7">Multi-pass membrane protein</topology>
    </subcellularLocation>
</comment>
<keyword evidence="3" id="KW-1003">Cell membrane</keyword>
<dbReference type="Proteomes" id="UP000029409">
    <property type="component" value="Chromosome"/>
</dbReference>
<evidence type="ECO:0000256" key="4">
    <source>
        <dbReference type="ARBA" id="ARBA00022692"/>
    </source>
</evidence>
<proteinExistence type="inferred from homology"/>
<dbReference type="Pfam" id="PF00528">
    <property type="entry name" value="BPD_transp_1"/>
    <property type="match status" value="1"/>
</dbReference>
<dbReference type="RefSeq" id="WP_042207950.1">
    <property type="nucleotide sequence ID" value="NZ_CP009288.1"/>
</dbReference>
<organism evidence="9 10">
    <name type="scientific">Paenibacillus durus</name>
    <name type="common">Paenibacillus azotofixans</name>
    <dbReference type="NCBI Taxonomy" id="44251"/>
    <lineage>
        <taxon>Bacteria</taxon>
        <taxon>Bacillati</taxon>
        <taxon>Bacillota</taxon>
        <taxon>Bacilli</taxon>
        <taxon>Bacillales</taxon>
        <taxon>Paenibacillaceae</taxon>
        <taxon>Paenibacillus</taxon>
    </lineage>
</organism>
<dbReference type="GO" id="GO:0055085">
    <property type="term" value="P:transmembrane transport"/>
    <property type="evidence" value="ECO:0007669"/>
    <property type="project" value="InterPro"/>
</dbReference>
<feature type="transmembrane region" description="Helical" evidence="7">
    <location>
        <begin position="219"/>
        <end position="241"/>
    </location>
</feature>
<evidence type="ECO:0000256" key="3">
    <source>
        <dbReference type="ARBA" id="ARBA00022475"/>
    </source>
</evidence>
<dbReference type="CDD" id="cd06261">
    <property type="entry name" value="TM_PBP2"/>
    <property type="match status" value="1"/>
</dbReference>
<feature type="transmembrane region" description="Helical" evidence="7">
    <location>
        <begin position="65"/>
        <end position="88"/>
    </location>
</feature>
<evidence type="ECO:0000256" key="1">
    <source>
        <dbReference type="ARBA" id="ARBA00004651"/>
    </source>
</evidence>
<evidence type="ECO:0000313" key="9">
    <source>
        <dbReference type="EMBL" id="AIQ14148.1"/>
    </source>
</evidence>
<feature type="transmembrane region" description="Helical" evidence="7">
    <location>
        <begin position="108"/>
        <end position="137"/>
    </location>
</feature>
<feature type="domain" description="ABC transmembrane type-1" evidence="8">
    <location>
        <begin position="58"/>
        <end position="238"/>
    </location>
</feature>
<dbReference type="OrthoDB" id="9804353at2"/>
<evidence type="ECO:0000259" key="8">
    <source>
        <dbReference type="PROSITE" id="PS50928"/>
    </source>
</evidence>
<dbReference type="InterPro" id="IPR035906">
    <property type="entry name" value="MetI-like_sf"/>
</dbReference>
<feature type="transmembrane region" description="Helical" evidence="7">
    <location>
        <begin position="9"/>
        <end position="28"/>
    </location>
</feature>
<evidence type="ECO:0000256" key="6">
    <source>
        <dbReference type="ARBA" id="ARBA00023136"/>
    </source>
</evidence>
<evidence type="ECO:0000256" key="5">
    <source>
        <dbReference type="ARBA" id="ARBA00022989"/>
    </source>
</evidence>
<dbReference type="GO" id="GO:0005886">
    <property type="term" value="C:plasma membrane"/>
    <property type="evidence" value="ECO:0007669"/>
    <property type="project" value="UniProtKB-SubCell"/>
</dbReference>
<dbReference type="PANTHER" id="PTHR30151:SF0">
    <property type="entry name" value="ABC TRANSPORTER PERMEASE PROTEIN MJ0413-RELATED"/>
    <property type="match status" value="1"/>
</dbReference>
<dbReference type="Gene3D" id="1.10.3720.10">
    <property type="entry name" value="MetI-like"/>
    <property type="match status" value="1"/>
</dbReference>
<dbReference type="EMBL" id="CP009288">
    <property type="protein sequence ID" value="AIQ14148.1"/>
    <property type="molecule type" value="Genomic_DNA"/>
</dbReference>
<dbReference type="KEGG" id="pdu:PDUR_21190"/>